<dbReference type="SUPFAM" id="SSF50044">
    <property type="entry name" value="SH3-domain"/>
    <property type="match status" value="1"/>
</dbReference>
<dbReference type="InterPro" id="IPR038508">
    <property type="entry name" value="ArfGAP_dom_sf"/>
</dbReference>
<protein>
    <submittedName>
        <fullName evidence="8">Pleckstrin domain-containing protein</fullName>
    </submittedName>
</protein>
<evidence type="ECO:0000256" key="1">
    <source>
        <dbReference type="ARBA" id="ARBA00022443"/>
    </source>
</evidence>
<evidence type="ECO:0000259" key="6">
    <source>
        <dbReference type="PROSITE" id="PS50002"/>
    </source>
</evidence>
<dbReference type="PROSITE" id="PS50002">
    <property type="entry name" value="SH3"/>
    <property type="match status" value="1"/>
</dbReference>
<dbReference type="PANTHER" id="PTHR45819">
    <property type="entry name" value="CENTAURIN-GAMMA-1A"/>
    <property type="match status" value="1"/>
</dbReference>
<accession>D3BPC1</accession>
<dbReference type="Pfam" id="PF14604">
    <property type="entry name" value="SH3_9"/>
    <property type="match status" value="1"/>
</dbReference>
<dbReference type="STRING" id="670386.D3BPC1"/>
<dbReference type="AlphaFoldDB" id="D3BPC1"/>
<comment type="caution">
    <text evidence="8">The sequence shown here is derived from an EMBL/GenBank/DDBJ whole genome shotgun (WGS) entry which is preliminary data.</text>
</comment>
<evidence type="ECO:0000313" key="8">
    <source>
        <dbReference type="EMBL" id="EFA77131.1"/>
    </source>
</evidence>
<feature type="domain" description="SH3" evidence="6">
    <location>
        <begin position="234"/>
        <end position="297"/>
    </location>
</feature>
<dbReference type="SMART" id="SM00105">
    <property type="entry name" value="ArfGap"/>
    <property type="match status" value="1"/>
</dbReference>
<evidence type="ECO:0000313" key="9">
    <source>
        <dbReference type="Proteomes" id="UP000001396"/>
    </source>
</evidence>
<feature type="compositionally biased region" description="Low complexity" evidence="5">
    <location>
        <begin position="446"/>
        <end position="484"/>
    </location>
</feature>
<dbReference type="GeneID" id="31365358"/>
<dbReference type="InterPro" id="IPR001452">
    <property type="entry name" value="SH3_domain"/>
</dbReference>
<evidence type="ECO:0000256" key="4">
    <source>
        <dbReference type="PROSITE-ProRule" id="PRU00288"/>
    </source>
</evidence>
<dbReference type="FunCoup" id="D3BPC1">
    <property type="interactions" value="169"/>
</dbReference>
<feature type="domain" description="Arf-GAP" evidence="7">
    <location>
        <begin position="625"/>
        <end position="740"/>
    </location>
</feature>
<keyword evidence="1 3" id="KW-0728">SH3 domain</keyword>
<dbReference type="InterPro" id="IPR001164">
    <property type="entry name" value="ArfGAP_dom"/>
</dbReference>
<keyword evidence="2 4" id="KW-0479">Metal-binding</keyword>
<feature type="region of interest" description="Disordered" evidence="5">
    <location>
        <begin position="1"/>
        <end position="23"/>
    </location>
</feature>
<dbReference type="InParanoid" id="D3BPC1"/>
<feature type="compositionally biased region" description="Low complexity" evidence="5">
    <location>
        <begin position="76"/>
        <end position="85"/>
    </location>
</feature>
<dbReference type="PRINTS" id="PR00405">
    <property type="entry name" value="REVINTRACTNG"/>
</dbReference>
<dbReference type="GO" id="GO:0008270">
    <property type="term" value="F:zinc ion binding"/>
    <property type="evidence" value="ECO:0007669"/>
    <property type="project" value="UniProtKB-KW"/>
</dbReference>
<dbReference type="PRINTS" id="PR00452">
    <property type="entry name" value="SH3DOMAIN"/>
</dbReference>
<keyword evidence="9" id="KW-1185">Reference proteome</keyword>
<dbReference type="PANTHER" id="PTHR45819:SF5">
    <property type="entry name" value="CENTAURIN-GAMMA-1A"/>
    <property type="match status" value="1"/>
</dbReference>
<dbReference type="GO" id="GO:0003924">
    <property type="term" value="F:GTPase activity"/>
    <property type="evidence" value="ECO:0007669"/>
    <property type="project" value="TreeGrafter"/>
</dbReference>
<dbReference type="Gene3D" id="2.30.30.40">
    <property type="entry name" value="SH3 Domains"/>
    <property type="match status" value="1"/>
</dbReference>
<dbReference type="InterPro" id="IPR036028">
    <property type="entry name" value="SH3-like_dom_sf"/>
</dbReference>
<keyword evidence="2 4" id="KW-0862">Zinc</keyword>
<dbReference type="InterPro" id="IPR037278">
    <property type="entry name" value="ARFGAP/RecO"/>
</dbReference>
<evidence type="ECO:0000256" key="5">
    <source>
        <dbReference type="SAM" id="MobiDB-lite"/>
    </source>
</evidence>
<sequence length="769" mass="86807">MNKSTDSFTSTSNSAKVPMLKSGSPKVLLRRTTISEGSLSPPGRLLGRQLIYGAASPKSSFNLLDHVCSENHHYVNGNNNNGNHHLPQPPTKWISVKPRASVPRSARIPVSSTRTPTSKRREREHSNPRNMINYNNQSSFSELETILPPVGPDEDCNARIPYYPNMLNIGVSPSILAPINHGFPSTTMMTTIGDWKQAVPPNQQIAKPSENHPLISQQSAAAQQQQQQQQNLKKNEKYALVLFDFEADCSDELQLTKDGVIIVCEQTTDGWWRGRHLDDSPSKTGTFPENYVKLLDISDQSIAQLFHCSSTPSAAAADGSGSHLSQLQYTDPEICFSNSISHRNKIVTPYKQQKPDIKVKVYVPPHGEHIMITLGQNATLKDLLAKTGRKRKIWQQLGVSVHFERVNQHQQSLPLPMDTPVLMLGSSRESGIRLFIEGLEYRQERQQQQQQVNNNNKLSSSYSSSLSSSNPRSRSQSLTNSPMMSSSAAVSTSITSSINNQFQGHFNVNIKGQEESSVKQWVTLNSSSIKVFNSPSDKKPLRILGIKFSTVKLQQKMNKYTVIFKTIFQTIYFITESKTLATYFLHSIETSNEYRDNNVLLKKRQQKQLIKSTESLEDALSLDRKQIMMDIRSRYCNRYCADCNGPDPEWSSVSLGCFLCDDCCHIHQNQLGLQMSEIYSVLLDDTCYELSNLTIFQSIGNAVSNQYWEYRLKDKKINSNSTLTEKEEYIKSKYKNKDYIPLDINLLSPIELHHSRIEQDNPTTTTQSK</sequence>
<name>D3BPC1_HETP5</name>
<proteinExistence type="predicted"/>
<organism evidence="8 9">
    <name type="scientific">Heterostelium pallidum (strain ATCC 26659 / Pp 5 / PN500)</name>
    <name type="common">Cellular slime mold</name>
    <name type="synonym">Polysphondylium pallidum</name>
    <dbReference type="NCBI Taxonomy" id="670386"/>
    <lineage>
        <taxon>Eukaryota</taxon>
        <taxon>Amoebozoa</taxon>
        <taxon>Evosea</taxon>
        <taxon>Eumycetozoa</taxon>
        <taxon>Dictyostelia</taxon>
        <taxon>Acytosteliales</taxon>
        <taxon>Acytosteliaceae</taxon>
        <taxon>Heterostelium</taxon>
    </lineage>
</organism>
<evidence type="ECO:0000259" key="7">
    <source>
        <dbReference type="PROSITE" id="PS50115"/>
    </source>
</evidence>
<feature type="region of interest" description="Disordered" evidence="5">
    <location>
        <begin position="445"/>
        <end position="484"/>
    </location>
</feature>
<gene>
    <name evidence="8" type="ORF">PPL_09886</name>
</gene>
<dbReference type="CDD" id="cd08833">
    <property type="entry name" value="ArfGap_GIT"/>
    <property type="match status" value="1"/>
</dbReference>
<dbReference type="EMBL" id="ADBJ01000044">
    <property type="protein sequence ID" value="EFA77131.1"/>
    <property type="molecule type" value="Genomic_DNA"/>
</dbReference>
<dbReference type="Proteomes" id="UP000001396">
    <property type="component" value="Unassembled WGS sequence"/>
</dbReference>
<dbReference type="CDD" id="cd00174">
    <property type="entry name" value="SH3"/>
    <property type="match status" value="1"/>
</dbReference>
<dbReference type="SUPFAM" id="SSF57863">
    <property type="entry name" value="ArfGap/RecO-like zinc finger"/>
    <property type="match status" value="1"/>
</dbReference>
<feature type="compositionally biased region" description="Polar residues" evidence="5">
    <location>
        <begin position="1"/>
        <end position="15"/>
    </location>
</feature>
<dbReference type="InterPro" id="IPR051282">
    <property type="entry name" value="Arf-GAP_GTPase_ANK_PH"/>
</dbReference>
<dbReference type="GO" id="GO:0005096">
    <property type="term" value="F:GTPase activator activity"/>
    <property type="evidence" value="ECO:0007669"/>
    <property type="project" value="InterPro"/>
</dbReference>
<evidence type="ECO:0000256" key="2">
    <source>
        <dbReference type="ARBA" id="ARBA00022771"/>
    </source>
</evidence>
<dbReference type="RefSeq" id="XP_020429260.1">
    <property type="nucleotide sequence ID" value="XM_020580673.1"/>
</dbReference>
<keyword evidence="2 4" id="KW-0863">Zinc-finger</keyword>
<dbReference type="Gene3D" id="1.10.220.150">
    <property type="entry name" value="Arf GTPase activating protein"/>
    <property type="match status" value="1"/>
</dbReference>
<dbReference type="SMART" id="SM00326">
    <property type="entry name" value="SH3"/>
    <property type="match status" value="1"/>
</dbReference>
<feature type="region of interest" description="Disordered" evidence="5">
    <location>
        <begin position="76"/>
        <end position="134"/>
    </location>
</feature>
<evidence type="ECO:0000256" key="3">
    <source>
        <dbReference type="PROSITE-ProRule" id="PRU00192"/>
    </source>
</evidence>
<dbReference type="PROSITE" id="PS50115">
    <property type="entry name" value="ARFGAP"/>
    <property type="match status" value="1"/>
</dbReference>
<dbReference type="Pfam" id="PF01412">
    <property type="entry name" value="ArfGap"/>
    <property type="match status" value="1"/>
</dbReference>
<reference evidence="8 9" key="1">
    <citation type="journal article" date="2011" name="Genome Res.">
        <title>Phylogeny-wide analysis of social amoeba genomes highlights ancient origins for complex intercellular communication.</title>
        <authorList>
            <person name="Heidel A.J."/>
            <person name="Lawal H.M."/>
            <person name="Felder M."/>
            <person name="Schilde C."/>
            <person name="Helps N.R."/>
            <person name="Tunggal B."/>
            <person name="Rivero F."/>
            <person name="John U."/>
            <person name="Schleicher M."/>
            <person name="Eichinger L."/>
            <person name="Platzer M."/>
            <person name="Noegel A.A."/>
            <person name="Schaap P."/>
            <person name="Gloeckner G."/>
        </authorList>
    </citation>
    <scope>NUCLEOTIDE SEQUENCE [LARGE SCALE GENOMIC DNA]</scope>
    <source>
        <strain evidence="9">ATCC 26659 / Pp 5 / PN500</strain>
    </source>
</reference>